<evidence type="ECO:0000313" key="1">
    <source>
        <dbReference type="EMBL" id="EXJ82344.1"/>
    </source>
</evidence>
<dbReference type="InterPro" id="IPR053161">
    <property type="entry name" value="Ulvan_degrading_GH"/>
</dbReference>
<protein>
    <submittedName>
        <fullName evidence="1">Uncharacterized protein</fullName>
    </submittedName>
</protein>
<organism evidence="1 2">
    <name type="scientific">Capronia epimyces CBS 606.96</name>
    <dbReference type="NCBI Taxonomy" id="1182542"/>
    <lineage>
        <taxon>Eukaryota</taxon>
        <taxon>Fungi</taxon>
        <taxon>Dikarya</taxon>
        <taxon>Ascomycota</taxon>
        <taxon>Pezizomycotina</taxon>
        <taxon>Eurotiomycetes</taxon>
        <taxon>Chaetothyriomycetidae</taxon>
        <taxon>Chaetothyriales</taxon>
        <taxon>Herpotrichiellaceae</taxon>
        <taxon>Capronia</taxon>
    </lineage>
</organism>
<reference evidence="1 2" key="1">
    <citation type="submission" date="2013-03" db="EMBL/GenBank/DDBJ databases">
        <title>The Genome Sequence of Capronia epimyces CBS 606.96.</title>
        <authorList>
            <consortium name="The Broad Institute Genomics Platform"/>
            <person name="Cuomo C."/>
            <person name="de Hoog S."/>
            <person name="Gorbushina A."/>
            <person name="Walker B."/>
            <person name="Young S.K."/>
            <person name="Zeng Q."/>
            <person name="Gargeya S."/>
            <person name="Fitzgerald M."/>
            <person name="Haas B."/>
            <person name="Abouelleil A."/>
            <person name="Allen A.W."/>
            <person name="Alvarado L."/>
            <person name="Arachchi H.M."/>
            <person name="Berlin A.M."/>
            <person name="Chapman S.B."/>
            <person name="Gainer-Dewar J."/>
            <person name="Goldberg J."/>
            <person name="Griggs A."/>
            <person name="Gujja S."/>
            <person name="Hansen M."/>
            <person name="Howarth C."/>
            <person name="Imamovic A."/>
            <person name="Ireland A."/>
            <person name="Larimer J."/>
            <person name="McCowan C."/>
            <person name="Murphy C."/>
            <person name="Pearson M."/>
            <person name="Poon T.W."/>
            <person name="Priest M."/>
            <person name="Roberts A."/>
            <person name="Saif S."/>
            <person name="Shea T."/>
            <person name="Sisk P."/>
            <person name="Sykes S."/>
            <person name="Wortman J."/>
            <person name="Nusbaum C."/>
            <person name="Birren B."/>
        </authorList>
    </citation>
    <scope>NUCLEOTIDE SEQUENCE [LARGE SCALE GENOMIC DNA]</scope>
    <source>
        <strain evidence="1 2">CBS 606.96</strain>
    </source>
</reference>
<dbReference type="Gene3D" id="3.40.50.880">
    <property type="match status" value="1"/>
</dbReference>
<dbReference type="Proteomes" id="UP000019478">
    <property type="component" value="Unassembled WGS sequence"/>
</dbReference>
<gene>
    <name evidence="1" type="ORF">A1O3_06157</name>
</gene>
<dbReference type="Pfam" id="PF17132">
    <property type="entry name" value="Glyco_hydro_106"/>
    <property type="match status" value="1"/>
</dbReference>
<keyword evidence="2" id="KW-1185">Reference proteome</keyword>
<dbReference type="PANTHER" id="PTHR36848:SF2">
    <property type="entry name" value="SECRETED PROTEIN"/>
    <property type="match status" value="1"/>
</dbReference>
<dbReference type="AlphaFoldDB" id="W9YJC1"/>
<dbReference type="PANTHER" id="PTHR36848">
    <property type="entry name" value="DNA-BINDING PROTEIN (PUTATIVE SECRETED PROTEIN)-RELATED"/>
    <property type="match status" value="1"/>
</dbReference>
<sequence length="1090" mass="123555">MALHQDSTAAIANNPLLFPQSTRPFNKKLFQQPTAEYRGNPLWSWNTRLEQSKLLQGIDALQEMGFGGFHIHCRVGLDTEYLGPEFLEYVKGCADYAAKKDLLCCLYDEDRWPSGYAGGLTLEGHPEHRAKHLLFTPRKYGEGTRTDVMQGAHAGGVRSELGELVARYEITLNKKTKTLASFKRLADTEEPSLGSTLWYAYLEPNPPSEWYNGDTYLDTLSEAAVARFIETTHEKYADIVGHLFSTVVPSIFTDEPQFAHKTQLLQVDDLTDVFLPWTDDFSLSFEHRYGYDILAHLPLLVWDAPDLERAEVARYHFHDHVCERFVDAFMDQIATWCRNHGILLIGHMMKEPTLLSQTQALGEAMRCYRNLDVPGVDILTDLLEYNTVKQCTSVAHQNGARGSMSEIYGVTGWSFDFRGHKASGDWQAALGITFRVHHLAWVSMEGEAKRDFPAAISYQSNWYREYHHVEDHFSRLNVALTRGRPQIRVAVIHPIESYWLCFGPLETNRSELLFRDSAFADLTNWLLFGLIDFDFVSESLLPSQCPSDDVNNSGRTLGVGAMEYEAVILPNLRTIRSSTLERVRAFANSGGKVIIAGEAPTLVDAKTPDTPLTLENMTHVPFTNFHILRALEDFRDIRIVTTDEGQNASTFMYNMRDDGDSLYLFICNTDRRRYYPTRVAIKGEFGVDVLDTLTGDEWRLETELVDGWTEFNWHFEAIESLLLRLQPVTANLAVSKISGAQRQFPLRSSLKTVASEVHLDSVELDEKNVLLLDRASWRLEGEDSWHEETEILHAENDVRRHLGIPQKLEAFRQPWRYSAADRAPVATVHLKFDFASTVAVDGEILLALEQPEAVRVLFDGVELGGKTTDHVTGWWVDRDIHTVRLPGSITAGKHSIELILPFSRLSNMERLYLLGDFGVQIRGQSATIGPLNLRDLTFGDWTPQGLPFYAGNVTYHCSFTTPADFERGTRLFVEIPRFCSPVLTVSLDGASRGPVYLDPHTLELGSDFGPRESHTLDVTCFGNRDNAFGPIHKPEGGTRWIAANTFRAEHENWTEEYTIKKMGVLQRPRLKVVGKEIYHVQLNPTKTWIL</sequence>
<evidence type="ECO:0000313" key="2">
    <source>
        <dbReference type="Proteomes" id="UP000019478"/>
    </source>
</evidence>
<dbReference type="STRING" id="1182542.W9YJC1"/>
<dbReference type="EMBL" id="AMGY01000005">
    <property type="protein sequence ID" value="EXJ82344.1"/>
    <property type="molecule type" value="Genomic_DNA"/>
</dbReference>
<proteinExistence type="predicted"/>
<accession>W9YJC1</accession>
<dbReference type="CDD" id="cd03143">
    <property type="entry name" value="A4_beta-galactosidase_middle_domain"/>
    <property type="match status" value="1"/>
</dbReference>
<comment type="caution">
    <text evidence="1">The sequence shown here is derived from an EMBL/GenBank/DDBJ whole genome shotgun (WGS) entry which is preliminary data.</text>
</comment>
<dbReference type="OrthoDB" id="2579248at2759"/>
<name>W9YJC1_9EURO</name>
<dbReference type="HOGENOM" id="CLU_010993_0_0_1"/>
<dbReference type="InterPro" id="IPR029062">
    <property type="entry name" value="Class_I_gatase-like"/>
</dbReference>
<dbReference type="GeneID" id="19170267"/>
<dbReference type="RefSeq" id="XP_007734467.1">
    <property type="nucleotide sequence ID" value="XM_007736277.1"/>
</dbReference>
<dbReference type="eggNOG" id="ENOG502RY90">
    <property type="taxonomic scope" value="Eukaryota"/>
</dbReference>